<proteinExistence type="predicted"/>
<dbReference type="PANTHER" id="PTHR34475:SF1">
    <property type="entry name" value="CYTOSKELETON PROTEIN RODZ"/>
    <property type="match status" value="1"/>
</dbReference>
<dbReference type="Gene3D" id="1.10.260.40">
    <property type="entry name" value="lambda repressor-like DNA-binding domains"/>
    <property type="match status" value="1"/>
</dbReference>
<sequence>MGSKETLEPAPVVLAPGALLQAARQARGWTPAEVADRLHWLPEVVGLLERDAYDRLRRPAFARGYIGAYARLLGLNETDVLAGFDLHSPDAVARSAGQCPRRLRPLQRTGVGIVIGLAVLALLILGLWWTQVGHAATHHLSGG</sequence>
<dbReference type="AlphaFoldDB" id="A0A3C1KM70"/>
<protein>
    <submittedName>
        <fullName evidence="2">Helix-turn-helix domain-containing protein</fullName>
    </submittedName>
</protein>
<evidence type="ECO:0000313" key="2">
    <source>
        <dbReference type="EMBL" id="HAN27757.1"/>
    </source>
</evidence>
<evidence type="ECO:0000313" key="3">
    <source>
        <dbReference type="Proteomes" id="UP000259273"/>
    </source>
</evidence>
<feature type="transmembrane region" description="Helical" evidence="1">
    <location>
        <begin position="110"/>
        <end position="129"/>
    </location>
</feature>
<dbReference type="PANTHER" id="PTHR34475">
    <property type="match status" value="1"/>
</dbReference>
<name>A0A3C1KM70_9GAMM</name>
<dbReference type="Proteomes" id="UP000259273">
    <property type="component" value="Unassembled WGS sequence"/>
</dbReference>
<keyword evidence="1" id="KW-1133">Transmembrane helix</keyword>
<dbReference type="GO" id="GO:0003677">
    <property type="term" value="F:DNA binding"/>
    <property type="evidence" value="ECO:0007669"/>
    <property type="project" value="InterPro"/>
</dbReference>
<evidence type="ECO:0000256" key="1">
    <source>
        <dbReference type="SAM" id="Phobius"/>
    </source>
</evidence>
<dbReference type="EMBL" id="DMND01000117">
    <property type="protein sequence ID" value="HAN27757.1"/>
    <property type="molecule type" value="Genomic_DNA"/>
</dbReference>
<keyword evidence="1" id="KW-0812">Transmembrane</keyword>
<gene>
    <name evidence="2" type="ORF">DCP75_08580</name>
</gene>
<organism evidence="2 3">
    <name type="scientific">Haliea salexigens</name>
    <dbReference type="NCBI Taxonomy" id="287487"/>
    <lineage>
        <taxon>Bacteria</taxon>
        <taxon>Pseudomonadati</taxon>
        <taxon>Pseudomonadota</taxon>
        <taxon>Gammaproteobacteria</taxon>
        <taxon>Cellvibrionales</taxon>
        <taxon>Halieaceae</taxon>
        <taxon>Haliea</taxon>
    </lineage>
</organism>
<reference evidence="2 3" key="1">
    <citation type="journal article" date="2018" name="Nat. Biotechnol.">
        <title>A standardized bacterial taxonomy based on genome phylogeny substantially revises the tree of life.</title>
        <authorList>
            <person name="Parks D.H."/>
            <person name="Chuvochina M."/>
            <person name="Waite D.W."/>
            <person name="Rinke C."/>
            <person name="Skarshewski A."/>
            <person name="Chaumeil P.A."/>
            <person name="Hugenholtz P."/>
        </authorList>
    </citation>
    <scope>NUCLEOTIDE SEQUENCE [LARGE SCALE GENOMIC DNA]</scope>
    <source>
        <strain evidence="2">UBA9158</strain>
    </source>
</reference>
<dbReference type="InterPro" id="IPR050400">
    <property type="entry name" value="Bact_Cytoskel_RodZ"/>
</dbReference>
<comment type="caution">
    <text evidence="2">The sequence shown here is derived from an EMBL/GenBank/DDBJ whole genome shotgun (WGS) entry which is preliminary data.</text>
</comment>
<keyword evidence="1" id="KW-0472">Membrane</keyword>
<accession>A0A3C1KM70</accession>
<dbReference type="Pfam" id="PF13413">
    <property type="entry name" value="HTH_25"/>
    <property type="match status" value="1"/>
</dbReference>
<dbReference type="STRING" id="1121937.GCA_000423125_00663"/>
<dbReference type="InterPro" id="IPR010982">
    <property type="entry name" value="Lambda_DNA-bd_dom_sf"/>
</dbReference>